<dbReference type="InterPro" id="IPR003598">
    <property type="entry name" value="Ig_sub2"/>
</dbReference>
<dbReference type="PANTHER" id="PTHR14334">
    <property type="entry name" value="B-CELL ANTIGEN RECEPTOR COMPLEX-ASSOCIATED PROTEIN"/>
    <property type="match status" value="1"/>
</dbReference>
<dbReference type="InterPro" id="IPR007110">
    <property type="entry name" value="Ig-like_dom"/>
</dbReference>
<dbReference type="SMART" id="SM00409">
    <property type="entry name" value="IG"/>
    <property type="match status" value="1"/>
</dbReference>
<dbReference type="Ensembl" id="ENSLCAT00010022366.1">
    <property type="protein sequence ID" value="ENSLCAP00010021894.1"/>
    <property type="gene ID" value="ENSLCAG00010010313.1"/>
</dbReference>
<dbReference type="SMART" id="SM00408">
    <property type="entry name" value="IGc2"/>
    <property type="match status" value="1"/>
</dbReference>
<dbReference type="InterPro" id="IPR036179">
    <property type="entry name" value="Ig-like_dom_sf"/>
</dbReference>
<accession>A0A4W6DAN4</accession>
<dbReference type="InterPro" id="IPR013098">
    <property type="entry name" value="Ig_I-set"/>
</dbReference>
<dbReference type="Proteomes" id="UP000314980">
    <property type="component" value="Unassembled WGS sequence"/>
</dbReference>
<dbReference type="GO" id="GO:0030183">
    <property type="term" value="P:B cell differentiation"/>
    <property type="evidence" value="ECO:0007669"/>
    <property type="project" value="TreeGrafter"/>
</dbReference>
<dbReference type="GO" id="GO:0050853">
    <property type="term" value="P:B cell receptor signaling pathway"/>
    <property type="evidence" value="ECO:0007669"/>
    <property type="project" value="TreeGrafter"/>
</dbReference>
<reference evidence="3" key="3">
    <citation type="submission" date="2025-09" db="UniProtKB">
        <authorList>
            <consortium name="Ensembl"/>
        </authorList>
    </citation>
    <scope>IDENTIFICATION</scope>
</reference>
<dbReference type="InParanoid" id="A0A4W6DAN4"/>
<evidence type="ECO:0000313" key="3">
    <source>
        <dbReference type="Ensembl" id="ENSLCAP00010021894.1"/>
    </source>
</evidence>
<evidence type="ECO:0000313" key="4">
    <source>
        <dbReference type="Proteomes" id="UP000314980"/>
    </source>
</evidence>
<dbReference type="STRING" id="8187.ENSLCAP00010021894"/>
<evidence type="ECO:0000256" key="1">
    <source>
        <dbReference type="ARBA" id="ARBA00023319"/>
    </source>
</evidence>
<evidence type="ECO:0000259" key="2">
    <source>
        <dbReference type="PROSITE" id="PS50835"/>
    </source>
</evidence>
<reference evidence="3" key="2">
    <citation type="submission" date="2025-08" db="UniProtKB">
        <authorList>
            <consortium name="Ensembl"/>
        </authorList>
    </citation>
    <scope>IDENTIFICATION</scope>
</reference>
<dbReference type="GO" id="GO:0019815">
    <property type="term" value="C:B cell receptor complex"/>
    <property type="evidence" value="ECO:0007669"/>
    <property type="project" value="TreeGrafter"/>
</dbReference>
<dbReference type="PROSITE" id="PS50835">
    <property type="entry name" value="IG_LIKE"/>
    <property type="match status" value="1"/>
</dbReference>
<protein>
    <recommendedName>
        <fullName evidence="2">Ig-like domain-containing protein</fullName>
    </recommendedName>
</protein>
<dbReference type="Pfam" id="PF07679">
    <property type="entry name" value="I-set"/>
    <property type="match status" value="1"/>
</dbReference>
<dbReference type="InterPro" id="IPR003599">
    <property type="entry name" value="Ig_sub"/>
</dbReference>
<name>A0A4W6DAN4_LATCA</name>
<reference evidence="4" key="1">
    <citation type="submission" date="2015-09" db="EMBL/GenBank/DDBJ databases">
        <authorList>
            <person name="Sai Rama Sridatta P."/>
        </authorList>
    </citation>
    <scope>NUCLEOTIDE SEQUENCE [LARGE SCALE GENOMIC DNA]</scope>
</reference>
<proteinExistence type="predicted"/>
<dbReference type="AlphaFoldDB" id="A0A4W6DAN4"/>
<dbReference type="GO" id="GO:0009897">
    <property type="term" value="C:external side of plasma membrane"/>
    <property type="evidence" value="ECO:0007669"/>
    <property type="project" value="TreeGrafter"/>
</dbReference>
<feature type="domain" description="Ig-like" evidence="2">
    <location>
        <begin position="1"/>
        <end position="88"/>
    </location>
</feature>
<dbReference type="InterPro" id="IPR013783">
    <property type="entry name" value="Ig-like_fold"/>
</dbReference>
<dbReference type="Gene3D" id="2.60.40.10">
    <property type="entry name" value="Immunoglobulins"/>
    <property type="match status" value="1"/>
</dbReference>
<dbReference type="GeneTree" id="ENSGT00940000177059"/>
<keyword evidence="4" id="KW-1185">Reference proteome</keyword>
<organism evidence="3 4">
    <name type="scientific">Lates calcarifer</name>
    <name type="common">Barramundi</name>
    <name type="synonym">Holocentrus calcarifer</name>
    <dbReference type="NCBI Taxonomy" id="8187"/>
    <lineage>
        <taxon>Eukaryota</taxon>
        <taxon>Metazoa</taxon>
        <taxon>Chordata</taxon>
        <taxon>Craniata</taxon>
        <taxon>Vertebrata</taxon>
        <taxon>Euteleostomi</taxon>
        <taxon>Actinopterygii</taxon>
        <taxon>Neopterygii</taxon>
        <taxon>Teleostei</taxon>
        <taxon>Neoteleostei</taxon>
        <taxon>Acanthomorphata</taxon>
        <taxon>Carangaria</taxon>
        <taxon>Carangaria incertae sedis</taxon>
        <taxon>Centropomidae</taxon>
        <taxon>Lates</taxon>
    </lineage>
</organism>
<keyword evidence="1" id="KW-0393">Immunoglobulin domain</keyword>
<sequence>VVTQTPGVVVAEGATAHITCCWTGEFKKTRVNWLKNHTEMSVSSNTACQGSLQKEQCNCATLTFSRITREDSGHYICKVSVEVPVYVSARGNGTVITVMARENTDDTPPSYFLIICFHHH</sequence>
<dbReference type="SUPFAM" id="SSF48726">
    <property type="entry name" value="Immunoglobulin"/>
    <property type="match status" value="1"/>
</dbReference>